<sequence length="277" mass="31539">MKKIIVPVDFSKHSEYALKVAAVLATKSNAEIVTVHMLELPDTSLNRVDEKHQLNMIFLLKLAEKKFNEFLNKEYLKNIKVTPIIKHYKVFKELDNVAKEEDADLIVIGSHGSSGIKEVFIGSNAEKVVRNSDVPVLVIKEDIPKLKFENVVFVSDFTPENMKSYLKVKKMFKIFNSKISLLYVNLPYESFKSTKEIDERIETFLLATDENLDMLENVHYVADYTVEKGVANFSEKLSADIIAIPTHGRKGTSHFFNGSIGEDLANHLRLPVMTFKI</sequence>
<feature type="domain" description="UspA" evidence="2">
    <location>
        <begin position="1"/>
        <end position="140"/>
    </location>
</feature>
<feature type="domain" description="UspA" evidence="2">
    <location>
        <begin position="148"/>
        <end position="275"/>
    </location>
</feature>
<dbReference type="SUPFAM" id="SSF52402">
    <property type="entry name" value="Adenine nucleotide alpha hydrolases-like"/>
    <property type="match status" value="2"/>
</dbReference>
<evidence type="ECO:0000256" key="1">
    <source>
        <dbReference type="ARBA" id="ARBA00008791"/>
    </source>
</evidence>
<accession>A0A1D8P619</accession>
<dbReference type="EMBL" id="CP017478">
    <property type="protein sequence ID" value="AOW20021.1"/>
    <property type="molecule type" value="Genomic_DNA"/>
</dbReference>
<dbReference type="Pfam" id="PF00582">
    <property type="entry name" value="Usp"/>
    <property type="match status" value="2"/>
</dbReference>
<dbReference type="PRINTS" id="PR01438">
    <property type="entry name" value="UNVRSLSTRESS"/>
</dbReference>
<dbReference type="InterPro" id="IPR006015">
    <property type="entry name" value="Universal_stress_UspA"/>
</dbReference>
<dbReference type="InterPro" id="IPR014729">
    <property type="entry name" value="Rossmann-like_a/b/a_fold"/>
</dbReference>
<dbReference type="Gene3D" id="3.40.50.620">
    <property type="entry name" value="HUPs"/>
    <property type="match status" value="2"/>
</dbReference>
<protein>
    <submittedName>
        <fullName evidence="3">Universal stress protein UspA</fullName>
    </submittedName>
</protein>
<evidence type="ECO:0000313" key="3">
    <source>
        <dbReference type="EMBL" id="AOW20021.1"/>
    </source>
</evidence>
<comment type="similarity">
    <text evidence="1">Belongs to the universal stress protein A family.</text>
</comment>
<dbReference type="RefSeq" id="WP_070236160.1">
    <property type="nucleotide sequence ID" value="NZ_CP017478.1"/>
</dbReference>
<dbReference type="OrthoDB" id="9788959at2"/>
<dbReference type="CDD" id="cd00293">
    <property type="entry name" value="USP-like"/>
    <property type="match status" value="2"/>
</dbReference>
<reference evidence="3 4" key="1">
    <citation type="submission" date="2016-10" db="EMBL/GenBank/DDBJ databases">
        <title>Lutibacter sp. LPB0138, isolated from marine gastropod.</title>
        <authorList>
            <person name="Kim E."/>
            <person name="Yi H."/>
        </authorList>
    </citation>
    <scope>NUCLEOTIDE SEQUENCE [LARGE SCALE GENOMIC DNA]</scope>
    <source>
        <strain evidence="3 4">LPB0138</strain>
    </source>
</reference>
<dbReference type="PANTHER" id="PTHR46268:SF6">
    <property type="entry name" value="UNIVERSAL STRESS PROTEIN UP12"/>
    <property type="match status" value="1"/>
</dbReference>
<dbReference type="Proteomes" id="UP000176050">
    <property type="component" value="Chromosome"/>
</dbReference>
<dbReference type="KEGG" id="lul:LPB138_04685"/>
<dbReference type="AlphaFoldDB" id="A0A1D8P619"/>
<dbReference type="PANTHER" id="PTHR46268">
    <property type="entry name" value="STRESS RESPONSE PROTEIN NHAX"/>
    <property type="match status" value="1"/>
</dbReference>
<dbReference type="InterPro" id="IPR006016">
    <property type="entry name" value="UspA"/>
</dbReference>
<organism evidence="3 4">
    <name type="scientific">Urechidicola croceus</name>
    <dbReference type="NCBI Taxonomy" id="1850246"/>
    <lineage>
        <taxon>Bacteria</taxon>
        <taxon>Pseudomonadati</taxon>
        <taxon>Bacteroidota</taxon>
        <taxon>Flavobacteriia</taxon>
        <taxon>Flavobacteriales</taxon>
        <taxon>Flavobacteriaceae</taxon>
        <taxon>Urechidicola</taxon>
    </lineage>
</organism>
<evidence type="ECO:0000259" key="2">
    <source>
        <dbReference type="Pfam" id="PF00582"/>
    </source>
</evidence>
<gene>
    <name evidence="3" type="ORF">LPB138_04685</name>
</gene>
<evidence type="ECO:0000313" key="4">
    <source>
        <dbReference type="Proteomes" id="UP000176050"/>
    </source>
</evidence>
<name>A0A1D8P619_9FLAO</name>
<keyword evidence="4" id="KW-1185">Reference proteome</keyword>
<proteinExistence type="inferred from homology"/>